<dbReference type="GO" id="GO:0006355">
    <property type="term" value="P:regulation of DNA-templated transcription"/>
    <property type="evidence" value="ECO:0007669"/>
    <property type="project" value="InterPro"/>
</dbReference>
<dbReference type="Pfam" id="PF25601">
    <property type="entry name" value="AAA_lid_14"/>
    <property type="match status" value="1"/>
</dbReference>
<dbReference type="AlphaFoldDB" id="A0A5J4KXV6"/>
<dbReference type="Gene3D" id="1.10.10.60">
    <property type="entry name" value="Homeodomain-like"/>
    <property type="match status" value="1"/>
</dbReference>
<dbReference type="EMBL" id="BLAB01000001">
    <property type="protein sequence ID" value="GER94438.1"/>
    <property type="molecule type" value="Genomic_DNA"/>
</dbReference>
<dbReference type="Gene3D" id="1.10.8.60">
    <property type="match status" value="1"/>
</dbReference>
<evidence type="ECO:0000256" key="2">
    <source>
        <dbReference type="ARBA" id="ARBA00022840"/>
    </source>
</evidence>
<keyword evidence="3" id="KW-0805">Transcription regulation</keyword>
<evidence type="ECO:0000256" key="1">
    <source>
        <dbReference type="ARBA" id="ARBA00022741"/>
    </source>
</evidence>
<proteinExistence type="predicted"/>
<dbReference type="PROSITE" id="PS00676">
    <property type="entry name" value="SIGMA54_INTERACT_2"/>
    <property type="match status" value="1"/>
</dbReference>
<dbReference type="InterPro" id="IPR009057">
    <property type="entry name" value="Homeodomain-like_sf"/>
</dbReference>
<comment type="caution">
    <text evidence="8">The sequence shown here is derived from an EMBL/GenBank/DDBJ whole genome shotgun (WGS) entry which is preliminary data.</text>
</comment>
<accession>A0A5J4KXV6</accession>
<dbReference type="FunFam" id="3.40.50.300:FF:000006">
    <property type="entry name" value="DNA-binding transcriptional regulator NtrC"/>
    <property type="match status" value="1"/>
</dbReference>
<protein>
    <submittedName>
        <fullName evidence="8">Sigma-54-dependent Fis family transcriptional regulator</fullName>
    </submittedName>
</protein>
<dbReference type="Gene3D" id="3.40.50.300">
    <property type="entry name" value="P-loop containing nucleotide triphosphate hydrolases"/>
    <property type="match status" value="1"/>
</dbReference>
<dbReference type="InterPro" id="IPR025943">
    <property type="entry name" value="Sigma_54_int_dom_ATP-bd_2"/>
</dbReference>
<dbReference type="Pfam" id="PF00072">
    <property type="entry name" value="Response_reg"/>
    <property type="match status" value="1"/>
</dbReference>
<feature type="domain" description="Response regulatory" evidence="7">
    <location>
        <begin position="3"/>
        <end position="117"/>
    </location>
</feature>
<dbReference type="SUPFAM" id="SSF52540">
    <property type="entry name" value="P-loop containing nucleoside triphosphate hydrolases"/>
    <property type="match status" value="1"/>
</dbReference>
<keyword evidence="4" id="KW-0238">DNA-binding</keyword>
<dbReference type="GO" id="GO:0005524">
    <property type="term" value="F:ATP binding"/>
    <property type="evidence" value="ECO:0007669"/>
    <property type="project" value="UniProtKB-KW"/>
</dbReference>
<name>A0A5J4KXV6_9ZZZZ</name>
<dbReference type="Pfam" id="PF00158">
    <property type="entry name" value="Sigma54_activat"/>
    <property type="match status" value="1"/>
</dbReference>
<evidence type="ECO:0000256" key="4">
    <source>
        <dbReference type="ARBA" id="ARBA00023125"/>
    </source>
</evidence>
<dbReference type="InterPro" id="IPR001789">
    <property type="entry name" value="Sig_transdc_resp-reg_receiver"/>
</dbReference>
<dbReference type="GO" id="GO:0000160">
    <property type="term" value="P:phosphorelay signal transduction system"/>
    <property type="evidence" value="ECO:0007669"/>
    <property type="project" value="InterPro"/>
</dbReference>
<keyword evidence="2" id="KW-0067">ATP-binding</keyword>
<dbReference type="PROSITE" id="PS00675">
    <property type="entry name" value="SIGMA54_INTERACT_1"/>
    <property type="match status" value="1"/>
</dbReference>
<organism evidence="8">
    <name type="scientific">hot springs metagenome</name>
    <dbReference type="NCBI Taxonomy" id="433727"/>
    <lineage>
        <taxon>unclassified sequences</taxon>
        <taxon>metagenomes</taxon>
        <taxon>ecological metagenomes</taxon>
    </lineage>
</organism>
<dbReference type="CDD" id="cd00009">
    <property type="entry name" value="AAA"/>
    <property type="match status" value="1"/>
</dbReference>
<dbReference type="PROSITE" id="PS50045">
    <property type="entry name" value="SIGMA54_INTERACT_4"/>
    <property type="match status" value="1"/>
</dbReference>
<dbReference type="PROSITE" id="PS50110">
    <property type="entry name" value="RESPONSE_REGULATORY"/>
    <property type="match status" value="1"/>
</dbReference>
<evidence type="ECO:0000256" key="3">
    <source>
        <dbReference type="ARBA" id="ARBA00023015"/>
    </source>
</evidence>
<dbReference type="InterPro" id="IPR002078">
    <property type="entry name" value="Sigma_54_int"/>
</dbReference>
<dbReference type="Pfam" id="PF02954">
    <property type="entry name" value="HTH_8"/>
    <property type="match status" value="1"/>
</dbReference>
<dbReference type="InterPro" id="IPR011006">
    <property type="entry name" value="CheY-like_superfamily"/>
</dbReference>
<evidence type="ECO:0000256" key="5">
    <source>
        <dbReference type="ARBA" id="ARBA00023163"/>
    </source>
</evidence>
<feature type="domain" description="Sigma-54 factor interaction" evidence="6">
    <location>
        <begin position="124"/>
        <end position="352"/>
    </location>
</feature>
<dbReference type="SMART" id="SM00382">
    <property type="entry name" value="AAA"/>
    <property type="match status" value="1"/>
</dbReference>
<dbReference type="GO" id="GO:0043565">
    <property type="term" value="F:sequence-specific DNA binding"/>
    <property type="evidence" value="ECO:0007669"/>
    <property type="project" value="InterPro"/>
</dbReference>
<dbReference type="PANTHER" id="PTHR32071">
    <property type="entry name" value="TRANSCRIPTIONAL REGULATORY PROTEIN"/>
    <property type="match status" value="1"/>
</dbReference>
<dbReference type="Gene3D" id="3.40.50.2300">
    <property type="match status" value="1"/>
</dbReference>
<reference evidence="8" key="1">
    <citation type="submission" date="2019-10" db="EMBL/GenBank/DDBJ databases">
        <title>Metagenomic sequencing of thiosulfate-disproportionating enrichment culture.</title>
        <authorList>
            <person name="Umezawa K."/>
            <person name="Kojima H."/>
            <person name="Fukui M."/>
        </authorList>
    </citation>
    <scope>NUCLEOTIDE SEQUENCE</scope>
    <source>
        <strain evidence="8">45J</strain>
    </source>
</reference>
<dbReference type="InterPro" id="IPR058031">
    <property type="entry name" value="AAA_lid_NorR"/>
</dbReference>
<keyword evidence="1" id="KW-0547">Nucleotide-binding</keyword>
<keyword evidence="5" id="KW-0804">Transcription</keyword>
<evidence type="ECO:0000259" key="6">
    <source>
        <dbReference type="PROSITE" id="PS50045"/>
    </source>
</evidence>
<sequence>MKQVLIVDDEIDMTIAIKESLKRCGFKPSVCHNPEDALSGFNLADFSLIITDMKMPKMNGIEFLKEIRKRGIFVPVVVITGFGTVENAVDAMKLGATDYIMKPFSFDSLKRVIDRILPSEEPDIVAESPSMKHIMSIVREVAKSDITVLLSGESGTGKEVIARIIHKNSLRSNMPFVAINCAAISESLLEAELFGHEKGAFTGATEKRLGKFELADKGTLLLDEVSEMAFPLQAKLLRAIQEREIDRIGGRTPVPVDVRIIATTNKDLMSEVKKGNFREDLYYRLNVFPIKLPPLRDRREDILPLTEFFIKKLSKKMGRVFEISEEFKSYLMQRNWEGNVRELENLIYRIAVISKSDILLPPVYESGVKPLSVSDNLTDSGQSGALVTGKMKDMERDLIIKTLKETGGNRTKAAQLLGISVRTIRNKIKEYGITDQLVKETSSQGDK</sequence>
<dbReference type="InterPro" id="IPR025662">
    <property type="entry name" value="Sigma_54_int_dom_ATP-bd_1"/>
</dbReference>
<dbReference type="PANTHER" id="PTHR32071:SF21">
    <property type="entry name" value="TRANSCRIPTIONAL REGULATORY PROTEIN FLGR"/>
    <property type="match status" value="1"/>
</dbReference>
<dbReference type="InterPro" id="IPR027417">
    <property type="entry name" value="P-loop_NTPase"/>
</dbReference>
<evidence type="ECO:0000313" key="8">
    <source>
        <dbReference type="EMBL" id="GER94438.1"/>
    </source>
</evidence>
<dbReference type="PRINTS" id="PR01590">
    <property type="entry name" value="HTHFIS"/>
</dbReference>
<dbReference type="SUPFAM" id="SSF52172">
    <property type="entry name" value="CheY-like"/>
    <property type="match status" value="1"/>
</dbReference>
<evidence type="ECO:0000259" key="7">
    <source>
        <dbReference type="PROSITE" id="PS50110"/>
    </source>
</evidence>
<dbReference type="SUPFAM" id="SSF46689">
    <property type="entry name" value="Homeodomain-like"/>
    <property type="match status" value="1"/>
</dbReference>
<gene>
    <name evidence="8" type="ORF">A45J_2201</name>
</gene>
<dbReference type="SMART" id="SM00448">
    <property type="entry name" value="REC"/>
    <property type="match status" value="1"/>
</dbReference>
<dbReference type="InterPro" id="IPR002197">
    <property type="entry name" value="HTH_Fis"/>
</dbReference>
<dbReference type="InterPro" id="IPR003593">
    <property type="entry name" value="AAA+_ATPase"/>
</dbReference>